<dbReference type="PhylomeDB" id="S8AWE4"/>
<dbReference type="HOGENOM" id="CLU_087328_0_0_1"/>
<protein>
    <recommendedName>
        <fullName evidence="2">Helix-turn-helix domain-containing protein</fullName>
    </recommendedName>
</protein>
<dbReference type="Pfam" id="PF22943">
    <property type="entry name" value="HTH_68"/>
    <property type="match status" value="1"/>
</dbReference>
<evidence type="ECO:0000256" key="1">
    <source>
        <dbReference type="SAM" id="MobiDB-lite"/>
    </source>
</evidence>
<evidence type="ECO:0000313" key="4">
    <source>
        <dbReference type="Proteomes" id="UP000019376"/>
    </source>
</evidence>
<feature type="compositionally biased region" description="Pro residues" evidence="1">
    <location>
        <begin position="25"/>
        <end position="35"/>
    </location>
</feature>
<feature type="region of interest" description="Disordered" evidence="1">
    <location>
        <begin position="1"/>
        <end position="113"/>
    </location>
</feature>
<reference evidence="3 4" key="1">
    <citation type="journal article" date="2013" name="PLoS ONE">
        <title>Genomic and secretomic analyses reveal unique features of the lignocellulolytic enzyme system of Penicillium decumbens.</title>
        <authorList>
            <person name="Liu G."/>
            <person name="Zhang L."/>
            <person name="Wei X."/>
            <person name="Zou G."/>
            <person name="Qin Y."/>
            <person name="Ma L."/>
            <person name="Li J."/>
            <person name="Zheng H."/>
            <person name="Wang S."/>
            <person name="Wang C."/>
            <person name="Xun L."/>
            <person name="Zhao G.-P."/>
            <person name="Zhou Z."/>
            <person name="Qu Y."/>
        </authorList>
    </citation>
    <scope>NUCLEOTIDE SEQUENCE [LARGE SCALE GENOMIC DNA]</scope>
    <source>
        <strain evidence="4">114-2 / CGMCC 5302</strain>
    </source>
</reference>
<proteinExistence type="predicted"/>
<gene>
    <name evidence="3" type="ORF">PDE_05555</name>
</gene>
<evidence type="ECO:0000259" key="2">
    <source>
        <dbReference type="Pfam" id="PF22943"/>
    </source>
</evidence>
<feature type="compositionally biased region" description="Pro residues" evidence="1">
    <location>
        <begin position="48"/>
        <end position="58"/>
    </location>
</feature>
<evidence type="ECO:0000313" key="3">
    <source>
        <dbReference type="EMBL" id="EPS30603.1"/>
    </source>
</evidence>
<feature type="compositionally biased region" description="Low complexity" evidence="1">
    <location>
        <begin position="1"/>
        <end position="17"/>
    </location>
</feature>
<dbReference type="STRING" id="933388.S8AWE4"/>
<dbReference type="Proteomes" id="UP000019376">
    <property type="component" value="Unassembled WGS sequence"/>
</dbReference>
<dbReference type="EMBL" id="KB644412">
    <property type="protein sequence ID" value="EPS30603.1"/>
    <property type="molecule type" value="Genomic_DNA"/>
</dbReference>
<dbReference type="eggNOG" id="ENOG502SEWH">
    <property type="taxonomic scope" value="Eukaryota"/>
</dbReference>
<dbReference type="AlphaFoldDB" id="S8AWE4"/>
<feature type="domain" description="Helix-turn-helix" evidence="2">
    <location>
        <begin position="162"/>
        <end position="206"/>
    </location>
</feature>
<accession>S8AWE4</accession>
<organism evidence="3 4">
    <name type="scientific">Penicillium oxalicum (strain 114-2 / CGMCC 5302)</name>
    <name type="common">Penicillium decumbens</name>
    <dbReference type="NCBI Taxonomy" id="933388"/>
    <lineage>
        <taxon>Eukaryota</taxon>
        <taxon>Fungi</taxon>
        <taxon>Dikarya</taxon>
        <taxon>Ascomycota</taxon>
        <taxon>Pezizomycotina</taxon>
        <taxon>Eurotiomycetes</taxon>
        <taxon>Eurotiomycetidae</taxon>
        <taxon>Eurotiales</taxon>
        <taxon>Aspergillaceae</taxon>
        <taxon>Penicillium</taxon>
    </lineage>
</organism>
<feature type="compositionally biased region" description="Low complexity" evidence="1">
    <location>
        <begin position="36"/>
        <end position="47"/>
    </location>
</feature>
<name>S8AWE4_PENO1</name>
<dbReference type="InterPro" id="IPR054448">
    <property type="entry name" value="HTH_put_ascomycetes"/>
</dbReference>
<keyword evidence="4" id="KW-1185">Reference proteome</keyword>
<sequence length="210" mass="22218">MGSAASKPAKSAAGAAARRQYPKQVPVPPRAPPAAPKASQAPSHPTSAPAPAPAPSRNPAPGFGSQGPKYHSEEPPSSYKSSAIDLDGRDPDFAASLRNIGPVTPSPTLSNSSTVNHGSMQTIFPSASNPALLALTARQRIAEEAQKEFETLAHGSQAGRQYLDAYTLSQALMMRDQQKMPKRDIERLLRMKEGVMDRLGKDGLVSRVSV</sequence>
<dbReference type="OrthoDB" id="4085451at2759"/>